<dbReference type="CDD" id="cd00082">
    <property type="entry name" value="HisKA"/>
    <property type="match status" value="1"/>
</dbReference>
<dbReference type="PROSITE" id="PS50110">
    <property type="entry name" value="RESPONSE_REGULATORY"/>
    <property type="match status" value="1"/>
</dbReference>
<dbReference type="InterPro" id="IPR005467">
    <property type="entry name" value="His_kinase_dom"/>
</dbReference>
<dbReference type="Pfam" id="PF00512">
    <property type="entry name" value="HisKA"/>
    <property type="match status" value="1"/>
</dbReference>
<organism evidence="8 9">
    <name type="scientific">Opitutus terrae (strain DSM 11246 / JCM 15787 / PB90-1)</name>
    <dbReference type="NCBI Taxonomy" id="452637"/>
    <lineage>
        <taxon>Bacteria</taxon>
        <taxon>Pseudomonadati</taxon>
        <taxon>Verrucomicrobiota</taxon>
        <taxon>Opitutia</taxon>
        <taxon>Opitutales</taxon>
        <taxon>Opitutaceae</taxon>
        <taxon>Opitutus</taxon>
    </lineage>
</organism>
<keyword evidence="9" id="KW-1185">Reference proteome</keyword>
<gene>
    <name evidence="8" type="ordered locus">Oter_4069</name>
</gene>
<dbReference type="Pfam" id="PF02518">
    <property type="entry name" value="HATPase_c"/>
    <property type="match status" value="1"/>
</dbReference>
<evidence type="ECO:0000256" key="1">
    <source>
        <dbReference type="ARBA" id="ARBA00000085"/>
    </source>
</evidence>
<feature type="domain" description="Histidine kinase" evidence="6">
    <location>
        <begin position="1"/>
        <end position="218"/>
    </location>
</feature>
<dbReference type="EMBL" id="CP001032">
    <property type="protein sequence ID" value="ACB77343.1"/>
    <property type="molecule type" value="Genomic_DNA"/>
</dbReference>
<dbReference type="eggNOG" id="COG2205">
    <property type="taxonomic scope" value="Bacteria"/>
</dbReference>
<dbReference type="eggNOG" id="COG0784">
    <property type="taxonomic scope" value="Bacteria"/>
</dbReference>
<evidence type="ECO:0000313" key="9">
    <source>
        <dbReference type="Proteomes" id="UP000007013"/>
    </source>
</evidence>
<comment type="catalytic activity">
    <reaction evidence="1">
        <text>ATP + protein L-histidine = ADP + protein N-phospho-L-histidine.</text>
        <dbReference type="EC" id="2.7.13.3"/>
    </reaction>
</comment>
<keyword evidence="8" id="KW-0808">Transferase</keyword>
<proteinExistence type="predicted"/>
<evidence type="ECO:0000256" key="4">
    <source>
        <dbReference type="PROSITE-ProRule" id="PRU00169"/>
    </source>
</evidence>
<feature type="modified residue" description="4-aspartylphosphate" evidence="4">
    <location>
        <position position="289"/>
    </location>
</feature>
<evidence type="ECO:0000259" key="7">
    <source>
        <dbReference type="PROSITE" id="PS50110"/>
    </source>
</evidence>
<protein>
    <recommendedName>
        <fullName evidence="2">histidine kinase</fullName>
        <ecNumber evidence="2">2.7.13.3</ecNumber>
    </recommendedName>
</protein>
<keyword evidence="8" id="KW-0418">Kinase</keyword>
<dbReference type="Gene3D" id="1.10.287.130">
    <property type="match status" value="1"/>
</dbReference>
<keyword evidence="3 4" id="KW-0597">Phosphoprotein</keyword>
<dbReference type="InterPro" id="IPR003661">
    <property type="entry name" value="HisK_dim/P_dom"/>
</dbReference>
<sequence>MSHELRTPLSAILLWTTLIEEEKLEEREQLQEALAAIKHSAEELQALIDNLVETTRIVSGRFTLQRTVGEIATVVEAAIAQVQPAAQAKQIPLHRQIEPASAPVDRARLQQTLVLLLQNAIKATPPGGRVELSVGVHDEEMRIAVHDTGAGLTPERLARVFSGPPPSAQAKAPRTDAGLGYGLIVAQQLVRAHGGVLTAASGGPGQGATFTIRLPLDPTRAITAVAPEAHGTAQTLHGRRVLLVVDDAELRHHLAAGLHDAGAAVSAVDSAPAAAEAAERQYHDVIVCDLALPTIDAGELLQDLREHEVTHARPHAPALALAHADHADAASLALKHGFMRCLQAPVDPATLAAAAAACLAANPR</sequence>
<dbReference type="SMART" id="SM00448">
    <property type="entry name" value="REC"/>
    <property type="match status" value="1"/>
</dbReference>
<evidence type="ECO:0000256" key="5">
    <source>
        <dbReference type="SAM" id="Coils"/>
    </source>
</evidence>
<evidence type="ECO:0000256" key="3">
    <source>
        <dbReference type="ARBA" id="ARBA00022553"/>
    </source>
</evidence>
<name>B2A007_OPITP</name>
<dbReference type="InterPro" id="IPR003594">
    <property type="entry name" value="HATPase_dom"/>
</dbReference>
<dbReference type="InterPro" id="IPR036097">
    <property type="entry name" value="HisK_dim/P_sf"/>
</dbReference>
<dbReference type="InterPro" id="IPR011006">
    <property type="entry name" value="CheY-like_superfamily"/>
</dbReference>
<dbReference type="STRING" id="452637.Oter_4069"/>
<dbReference type="Pfam" id="PF00072">
    <property type="entry name" value="Response_reg"/>
    <property type="match status" value="1"/>
</dbReference>
<accession>B2A007</accession>
<reference evidence="8 9" key="1">
    <citation type="journal article" date="2011" name="J. Bacteriol.">
        <title>Genome sequence of the verrucomicrobium Opitutus terrae PB90-1, an abundant inhabitant of rice paddy soil ecosystems.</title>
        <authorList>
            <person name="van Passel M.W."/>
            <person name="Kant R."/>
            <person name="Palva A."/>
            <person name="Copeland A."/>
            <person name="Lucas S."/>
            <person name="Lapidus A."/>
            <person name="Glavina del Rio T."/>
            <person name="Pitluck S."/>
            <person name="Goltsman E."/>
            <person name="Clum A."/>
            <person name="Sun H."/>
            <person name="Schmutz J."/>
            <person name="Larimer F.W."/>
            <person name="Land M.L."/>
            <person name="Hauser L."/>
            <person name="Kyrpides N."/>
            <person name="Mikhailova N."/>
            <person name="Richardson P.P."/>
            <person name="Janssen P.H."/>
            <person name="de Vos W.M."/>
            <person name="Smidt H."/>
        </authorList>
    </citation>
    <scope>NUCLEOTIDE SEQUENCE [LARGE SCALE GENOMIC DNA]</scope>
    <source>
        <strain evidence="9">DSM 11246 / JCM 15787 / PB90-1</strain>
    </source>
</reference>
<dbReference type="HOGENOM" id="CLU_000445_114_15_0"/>
<dbReference type="GO" id="GO:0000155">
    <property type="term" value="F:phosphorelay sensor kinase activity"/>
    <property type="evidence" value="ECO:0007669"/>
    <property type="project" value="InterPro"/>
</dbReference>
<evidence type="ECO:0000259" key="6">
    <source>
        <dbReference type="PROSITE" id="PS50109"/>
    </source>
</evidence>
<dbReference type="PROSITE" id="PS50109">
    <property type="entry name" value="HIS_KIN"/>
    <property type="match status" value="1"/>
</dbReference>
<feature type="domain" description="Response regulatory" evidence="7">
    <location>
        <begin position="240"/>
        <end position="359"/>
    </location>
</feature>
<dbReference type="Proteomes" id="UP000007013">
    <property type="component" value="Chromosome"/>
</dbReference>
<evidence type="ECO:0000313" key="8">
    <source>
        <dbReference type="EMBL" id="ACB77343.1"/>
    </source>
</evidence>
<keyword evidence="5" id="KW-0175">Coiled coil</keyword>
<dbReference type="AlphaFoldDB" id="B2A007"/>
<feature type="coiled-coil region" evidence="5">
    <location>
        <begin position="20"/>
        <end position="54"/>
    </location>
</feature>
<dbReference type="Gene3D" id="3.30.565.10">
    <property type="entry name" value="Histidine kinase-like ATPase, C-terminal domain"/>
    <property type="match status" value="1"/>
</dbReference>
<dbReference type="KEGG" id="ote:Oter_4069"/>
<dbReference type="PANTHER" id="PTHR43547:SF2">
    <property type="entry name" value="HYBRID SIGNAL TRANSDUCTION HISTIDINE KINASE C"/>
    <property type="match status" value="1"/>
</dbReference>
<dbReference type="InterPro" id="IPR001789">
    <property type="entry name" value="Sig_transdc_resp-reg_receiver"/>
</dbReference>
<dbReference type="SMART" id="SM00388">
    <property type="entry name" value="HisKA"/>
    <property type="match status" value="1"/>
</dbReference>
<dbReference type="SUPFAM" id="SSF47384">
    <property type="entry name" value="Homodimeric domain of signal transducing histidine kinase"/>
    <property type="match status" value="1"/>
</dbReference>
<dbReference type="Gene3D" id="3.40.50.2300">
    <property type="match status" value="1"/>
</dbReference>
<dbReference type="SMART" id="SM00387">
    <property type="entry name" value="HATPase_c"/>
    <property type="match status" value="1"/>
</dbReference>
<evidence type="ECO:0000256" key="2">
    <source>
        <dbReference type="ARBA" id="ARBA00012438"/>
    </source>
</evidence>
<dbReference type="InterPro" id="IPR036890">
    <property type="entry name" value="HATPase_C_sf"/>
</dbReference>
<dbReference type="PANTHER" id="PTHR43547">
    <property type="entry name" value="TWO-COMPONENT HISTIDINE KINASE"/>
    <property type="match status" value="1"/>
</dbReference>
<dbReference type="EC" id="2.7.13.3" evidence="2"/>
<dbReference type="SUPFAM" id="SSF55874">
    <property type="entry name" value="ATPase domain of HSP90 chaperone/DNA topoisomerase II/histidine kinase"/>
    <property type="match status" value="1"/>
</dbReference>
<dbReference type="SUPFAM" id="SSF52172">
    <property type="entry name" value="CheY-like"/>
    <property type="match status" value="1"/>
</dbReference>